<feature type="transmembrane region" description="Helical" evidence="1">
    <location>
        <begin position="68"/>
        <end position="87"/>
    </location>
</feature>
<dbReference type="eggNOG" id="arCOG03295">
    <property type="taxonomic scope" value="Archaea"/>
</dbReference>
<proteinExistence type="predicted"/>
<dbReference type="Pfam" id="PF24460">
    <property type="entry name" value="DUF7575"/>
    <property type="match status" value="1"/>
</dbReference>
<dbReference type="STRING" id="1227499.C493_05100"/>
<reference evidence="3 4" key="1">
    <citation type="journal article" date="2014" name="PLoS Genet.">
        <title>Phylogenetically driven sequencing of extremely halophilic archaea reveals strategies for static and dynamic osmo-response.</title>
        <authorList>
            <person name="Becker E.A."/>
            <person name="Seitzer P.M."/>
            <person name="Tritt A."/>
            <person name="Larsen D."/>
            <person name="Krusor M."/>
            <person name="Yao A.I."/>
            <person name="Wu D."/>
            <person name="Madern D."/>
            <person name="Eisen J.A."/>
            <person name="Darling A.E."/>
            <person name="Facciotti M.T."/>
        </authorList>
    </citation>
    <scope>NUCLEOTIDE SEQUENCE [LARGE SCALE GENOMIC DNA]</scope>
    <source>
        <strain evidence="3 4">JCM 12255</strain>
    </source>
</reference>
<dbReference type="EMBL" id="AOHZ01000025">
    <property type="protein sequence ID" value="ELY59574.1"/>
    <property type="molecule type" value="Genomic_DNA"/>
</dbReference>
<name>L9XCZ3_9EURY</name>
<dbReference type="InterPro" id="IPR055997">
    <property type="entry name" value="DUF7575"/>
</dbReference>
<keyword evidence="4" id="KW-1185">Reference proteome</keyword>
<keyword evidence="1" id="KW-1133">Transmembrane helix</keyword>
<sequence length="146" mass="16051">MTWLRAIFAAGLSVFLPGAGHLVLREWLRALLFGSLYFATVWLFFPIEEMAAAGSTSEMMDLAADVDMLSQLTLIFVTLIAALDATFRALGYPPESTDDGDAGPSCPHCGKELDEDLEFCHWCTTRLEPETGDENADTTEEEPVRS</sequence>
<dbReference type="AlphaFoldDB" id="L9XCZ3"/>
<dbReference type="OrthoDB" id="204947at2157"/>
<protein>
    <recommendedName>
        <fullName evidence="2">DUF7575 domain-containing protein</fullName>
    </recommendedName>
</protein>
<evidence type="ECO:0000259" key="2">
    <source>
        <dbReference type="Pfam" id="PF24460"/>
    </source>
</evidence>
<evidence type="ECO:0000313" key="3">
    <source>
        <dbReference type="EMBL" id="ELY59574.1"/>
    </source>
</evidence>
<comment type="caution">
    <text evidence="3">The sequence shown here is derived from an EMBL/GenBank/DDBJ whole genome shotgun (WGS) entry which is preliminary data.</text>
</comment>
<dbReference type="Proteomes" id="UP000011602">
    <property type="component" value="Unassembled WGS sequence"/>
</dbReference>
<organism evidence="3 4">
    <name type="scientific">Natronolimnohabitans innermongolicus JCM 12255</name>
    <dbReference type="NCBI Taxonomy" id="1227499"/>
    <lineage>
        <taxon>Archaea</taxon>
        <taxon>Methanobacteriati</taxon>
        <taxon>Methanobacteriota</taxon>
        <taxon>Stenosarchaea group</taxon>
        <taxon>Halobacteria</taxon>
        <taxon>Halobacteriales</taxon>
        <taxon>Natrialbaceae</taxon>
        <taxon>Natronolimnohabitans</taxon>
    </lineage>
</organism>
<dbReference type="RefSeq" id="WP_007258326.1">
    <property type="nucleotide sequence ID" value="NZ_AOHZ01000025.1"/>
</dbReference>
<feature type="transmembrane region" description="Helical" evidence="1">
    <location>
        <begin position="6"/>
        <end position="24"/>
    </location>
</feature>
<evidence type="ECO:0000256" key="1">
    <source>
        <dbReference type="SAM" id="Phobius"/>
    </source>
</evidence>
<keyword evidence="1" id="KW-0472">Membrane</keyword>
<feature type="transmembrane region" description="Helical" evidence="1">
    <location>
        <begin position="31"/>
        <end position="48"/>
    </location>
</feature>
<evidence type="ECO:0000313" key="4">
    <source>
        <dbReference type="Proteomes" id="UP000011602"/>
    </source>
</evidence>
<gene>
    <name evidence="3" type="ORF">C493_05100</name>
</gene>
<feature type="domain" description="DUF7575" evidence="2">
    <location>
        <begin position="102"/>
        <end position="128"/>
    </location>
</feature>
<keyword evidence="1" id="KW-0812">Transmembrane</keyword>
<accession>L9XCZ3</accession>